<dbReference type="AlphaFoldDB" id="A0A7Y3T006"/>
<accession>A0A7Y3T006</accession>
<name>A0A7Y3T006_9CLOT</name>
<evidence type="ECO:0000313" key="2">
    <source>
        <dbReference type="Proteomes" id="UP000531659"/>
    </source>
</evidence>
<organism evidence="1 2">
    <name type="scientific">Clostridium estertheticum</name>
    <dbReference type="NCBI Taxonomy" id="238834"/>
    <lineage>
        <taxon>Bacteria</taxon>
        <taxon>Bacillati</taxon>
        <taxon>Bacillota</taxon>
        <taxon>Clostridia</taxon>
        <taxon>Eubacteriales</taxon>
        <taxon>Clostridiaceae</taxon>
        <taxon>Clostridium</taxon>
    </lineage>
</organism>
<protein>
    <submittedName>
        <fullName evidence="1">Uncharacterized protein</fullName>
    </submittedName>
</protein>
<dbReference type="EMBL" id="JABEYB010000019">
    <property type="protein sequence ID" value="NNU78153.1"/>
    <property type="molecule type" value="Genomic_DNA"/>
</dbReference>
<proteinExistence type="predicted"/>
<reference evidence="1 2" key="1">
    <citation type="submission" date="2020-05" db="EMBL/GenBank/DDBJ databases">
        <title>Complete genome of Clostridium estertheticum subspecies estertheticum, isolated from Vacuum packed lamb meat from New Zealand imported to Switzerland.</title>
        <authorList>
            <person name="Wambui J."/>
            <person name="Stevens M.J.A."/>
            <person name="Stephan R."/>
        </authorList>
    </citation>
    <scope>NUCLEOTIDE SEQUENCE [LARGE SCALE GENOMIC DNA]</scope>
    <source>
        <strain evidence="1 2">CEST001</strain>
    </source>
</reference>
<gene>
    <name evidence="1" type="ORF">HLQ16_19765</name>
</gene>
<dbReference type="Proteomes" id="UP000531659">
    <property type="component" value="Unassembled WGS sequence"/>
</dbReference>
<dbReference type="RefSeq" id="WP_171298740.1">
    <property type="nucleotide sequence ID" value="NZ_CP087098.1"/>
</dbReference>
<comment type="caution">
    <text evidence="1">The sequence shown here is derived from an EMBL/GenBank/DDBJ whole genome shotgun (WGS) entry which is preliminary data.</text>
</comment>
<sequence length="178" mass="21235">MTKIRVERLYEGTNEMEEYEVVTMEEALKAIDNFNIAETLVDYARSQLGCIIQIDLKTGDIVTKLNDDSFRPNDNTTIRFVADIDAYYDLDSLSQIVVEYDDFNEFEEQYENWENDIERKYDFEFNEDKYGDVYEAYVVEVLKKDSEAFHRAEIIDTMEGNIDCDIYEDTRRFYDELR</sequence>
<evidence type="ECO:0000313" key="1">
    <source>
        <dbReference type="EMBL" id="NNU78153.1"/>
    </source>
</evidence>